<gene>
    <name evidence="1" type="ORF">KKR89_00325</name>
</gene>
<reference evidence="1 2" key="1">
    <citation type="submission" date="2021-05" db="EMBL/GenBank/DDBJ databases">
        <title>Novel species in genus Cellulomonas.</title>
        <authorList>
            <person name="Zhang G."/>
        </authorList>
    </citation>
    <scope>NUCLEOTIDE SEQUENCE [LARGE SCALE GENOMIC DNA]</scope>
    <source>
        <strain evidence="2">zg-ZUI157</strain>
    </source>
</reference>
<evidence type="ECO:0000313" key="2">
    <source>
        <dbReference type="Proteomes" id="UP000679335"/>
    </source>
</evidence>
<dbReference type="EMBL" id="CP076023">
    <property type="protein sequence ID" value="QWC16168.1"/>
    <property type="molecule type" value="Genomic_DNA"/>
</dbReference>
<sequence length="122" mass="12283">MRDRARRTRATAVVVVAALVGTTLLGALAVFGGGGSSVVDIPVQGPWTVLVAGDLRTVSVCAEDPMVVDAYVGADEPGAGGGLVLAVDADVADVERVVRCVAQGIDAERITVVTSPNEDPAA</sequence>
<name>A0ABX8GJZ0_9CELL</name>
<dbReference type="RefSeq" id="WP_208196732.1">
    <property type="nucleotide sequence ID" value="NZ_CP076023.1"/>
</dbReference>
<protein>
    <submittedName>
        <fullName evidence="1">Uncharacterized protein</fullName>
    </submittedName>
</protein>
<proteinExistence type="predicted"/>
<dbReference type="Proteomes" id="UP000679335">
    <property type="component" value="Chromosome"/>
</dbReference>
<organism evidence="1 2">
    <name type="scientific">Cellulomonas dongxiuzhuiae</name>
    <dbReference type="NCBI Taxonomy" id="2819979"/>
    <lineage>
        <taxon>Bacteria</taxon>
        <taxon>Bacillati</taxon>
        <taxon>Actinomycetota</taxon>
        <taxon>Actinomycetes</taxon>
        <taxon>Micrococcales</taxon>
        <taxon>Cellulomonadaceae</taxon>
        <taxon>Cellulomonas</taxon>
    </lineage>
</organism>
<keyword evidence="2" id="KW-1185">Reference proteome</keyword>
<evidence type="ECO:0000313" key="1">
    <source>
        <dbReference type="EMBL" id="QWC16168.1"/>
    </source>
</evidence>
<accession>A0ABX8GJZ0</accession>